<dbReference type="InterPro" id="IPR001611">
    <property type="entry name" value="Leu-rich_rpt"/>
</dbReference>
<gene>
    <name evidence="7" type="ORF">RJ641_005665</name>
</gene>
<evidence type="ECO:0000259" key="6">
    <source>
        <dbReference type="Pfam" id="PF08263"/>
    </source>
</evidence>
<keyword evidence="8" id="KW-1185">Reference proteome</keyword>
<name>A0AAN8ZC05_9MAGN</name>
<reference evidence="7 8" key="1">
    <citation type="submission" date="2023-12" db="EMBL/GenBank/DDBJ databases">
        <title>A high-quality genome assembly for Dillenia turbinata (Dilleniales).</title>
        <authorList>
            <person name="Chanderbali A."/>
        </authorList>
    </citation>
    <scope>NUCLEOTIDE SEQUENCE [LARGE SCALE GENOMIC DNA]</scope>
    <source>
        <strain evidence="7">LSX21</strain>
        <tissue evidence="7">Leaf</tissue>
    </source>
</reference>
<dbReference type="PANTHER" id="PTHR48054">
    <property type="entry name" value="RECEPTOR KINASE-LIKE PROTEIN XA21"/>
    <property type="match status" value="1"/>
</dbReference>
<dbReference type="PANTHER" id="PTHR48054:SF77">
    <property type="entry name" value="RECEPTOR KINASE-LIKE PROTEIN XA21"/>
    <property type="match status" value="1"/>
</dbReference>
<evidence type="ECO:0000256" key="2">
    <source>
        <dbReference type="ARBA" id="ARBA00022614"/>
    </source>
</evidence>
<keyword evidence="4" id="KW-0677">Repeat</keyword>
<keyword evidence="3" id="KW-0732">Signal</keyword>
<sequence>MPHILCLFTLLEEDKLQFLHTFMNLNMNQKTTFFLLYVSTILGIPLEQKLVLASGNVTDQLALLAFKDEITADPFAALSSWNGSLHFCQWDGVTCSKRHQRVVMLSLEGKGLAGPLSPSIGNLSFLSVLNLGDNFFNGDIPKEVGNLFRLQVLNLSSNAFTGEIPTPANLGSLEALENLNLDFSRLANGGFDDLSVSSALTICSSLQNLIVSQKIYLALSNVHFLKLGHDTFNGALPLEVGNLKELVELDISDNRLSAGLPGSLAQTMNLSRLNFHLNLKPPSLRIHILGSAREDLNLDGNLCFLTTAFLFEKPSSLSATTMFSRGDSLLASVSRSPAAKGVLISDHDWNSVAKLECSMSNSLLSEVPPFFTHSCRSLYKIHPDSVKLFAVVYHWAGCIGSEPAYIGHASKFDLPFFPIKQNQFAHHQAHQQGCCGWH</sequence>
<protein>
    <submittedName>
        <fullName evidence="7">Leucine-rich repeat-containing N-terminal, plant-type</fullName>
    </submittedName>
</protein>
<dbReference type="Pfam" id="PF08263">
    <property type="entry name" value="LRRNT_2"/>
    <property type="match status" value="1"/>
</dbReference>
<evidence type="ECO:0000256" key="5">
    <source>
        <dbReference type="ARBA" id="ARBA00023136"/>
    </source>
</evidence>
<dbReference type="FunFam" id="3.80.10.10:FF:000400">
    <property type="entry name" value="Nuclear pore complex protein NUP107"/>
    <property type="match status" value="1"/>
</dbReference>
<proteinExistence type="predicted"/>
<comment type="caution">
    <text evidence="7">The sequence shown here is derived from an EMBL/GenBank/DDBJ whole genome shotgun (WGS) entry which is preliminary data.</text>
</comment>
<comment type="subcellular location">
    <subcellularLocation>
        <location evidence="1">Membrane</location>
    </subcellularLocation>
</comment>
<dbReference type="Proteomes" id="UP001370490">
    <property type="component" value="Unassembled WGS sequence"/>
</dbReference>
<keyword evidence="5" id="KW-0472">Membrane</keyword>
<evidence type="ECO:0000256" key="4">
    <source>
        <dbReference type="ARBA" id="ARBA00022737"/>
    </source>
</evidence>
<accession>A0AAN8ZC05</accession>
<dbReference type="Gene3D" id="3.80.10.10">
    <property type="entry name" value="Ribonuclease Inhibitor"/>
    <property type="match status" value="2"/>
</dbReference>
<keyword evidence="2" id="KW-0433">Leucine-rich repeat</keyword>
<dbReference type="Pfam" id="PF00560">
    <property type="entry name" value="LRR_1"/>
    <property type="match status" value="3"/>
</dbReference>
<dbReference type="InterPro" id="IPR013210">
    <property type="entry name" value="LRR_N_plant-typ"/>
</dbReference>
<evidence type="ECO:0000313" key="7">
    <source>
        <dbReference type="EMBL" id="KAK6929460.1"/>
    </source>
</evidence>
<evidence type="ECO:0000256" key="3">
    <source>
        <dbReference type="ARBA" id="ARBA00022729"/>
    </source>
</evidence>
<feature type="domain" description="Leucine-rich repeat-containing N-terminal plant-type" evidence="6">
    <location>
        <begin position="59"/>
        <end position="96"/>
    </location>
</feature>
<dbReference type="GO" id="GO:0016020">
    <property type="term" value="C:membrane"/>
    <property type="evidence" value="ECO:0007669"/>
    <property type="project" value="UniProtKB-SubCell"/>
</dbReference>
<evidence type="ECO:0000313" key="8">
    <source>
        <dbReference type="Proteomes" id="UP001370490"/>
    </source>
</evidence>
<dbReference type="InterPro" id="IPR052592">
    <property type="entry name" value="LRR-RLK"/>
</dbReference>
<organism evidence="7 8">
    <name type="scientific">Dillenia turbinata</name>
    <dbReference type="NCBI Taxonomy" id="194707"/>
    <lineage>
        <taxon>Eukaryota</taxon>
        <taxon>Viridiplantae</taxon>
        <taxon>Streptophyta</taxon>
        <taxon>Embryophyta</taxon>
        <taxon>Tracheophyta</taxon>
        <taxon>Spermatophyta</taxon>
        <taxon>Magnoliopsida</taxon>
        <taxon>eudicotyledons</taxon>
        <taxon>Gunneridae</taxon>
        <taxon>Pentapetalae</taxon>
        <taxon>Dilleniales</taxon>
        <taxon>Dilleniaceae</taxon>
        <taxon>Dillenia</taxon>
    </lineage>
</organism>
<dbReference type="SUPFAM" id="SSF52058">
    <property type="entry name" value="L domain-like"/>
    <property type="match status" value="1"/>
</dbReference>
<evidence type="ECO:0000256" key="1">
    <source>
        <dbReference type="ARBA" id="ARBA00004370"/>
    </source>
</evidence>
<dbReference type="EMBL" id="JBAMMX010000013">
    <property type="protein sequence ID" value="KAK6929460.1"/>
    <property type="molecule type" value="Genomic_DNA"/>
</dbReference>
<dbReference type="InterPro" id="IPR032675">
    <property type="entry name" value="LRR_dom_sf"/>
</dbReference>
<dbReference type="AlphaFoldDB" id="A0AAN8ZC05"/>